<accession>A0ABU0HS99</accession>
<dbReference type="Gene3D" id="2.102.10.10">
    <property type="entry name" value="Rieske [2Fe-2S] iron-sulphur domain"/>
    <property type="match status" value="1"/>
</dbReference>
<keyword evidence="1" id="KW-0001">2Fe-2S</keyword>
<dbReference type="PROSITE" id="PS51296">
    <property type="entry name" value="RIESKE"/>
    <property type="match status" value="1"/>
</dbReference>
<dbReference type="InterPro" id="IPR036922">
    <property type="entry name" value="Rieske_2Fe-2S_sf"/>
</dbReference>
<dbReference type="EMBL" id="JAUSVV010000011">
    <property type="protein sequence ID" value="MDQ0444359.1"/>
    <property type="molecule type" value="Genomic_DNA"/>
</dbReference>
<evidence type="ECO:0000259" key="7">
    <source>
        <dbReference type="PROSITE" id="PS51296"/>
    </source>
</evidence>
<dbReference type="RefSeq" id="WP_238247299.1">
    <property type="nucleotide sequence ID" value="NZ_BPQX01000007.1"/>
</dbReference>
<keyword evidence="5" id="KW-1015">Disulfide bond</keyword>
<dbReference type="InterPro" id="IPR005805">
    <property type="entry name" value="Rieske_Fe-S_prot_C"/>
</dbReference>
<feature type="domain" description="Rieske" evidence="7">
    <location>
        <begin position="64"/>
        <end position="168"/>
    </location>
</feature>
<evidence type="ECO:0000256" key="6">
    <source>
        <dbReference type="ARBA" id="ARBA00034078"/>
    </source>
</evidence>
<sequence>MSVKNGCGVRIDRRTALLGIAGCCLASPVLAGPEEELPEKGDSLVYADGDLEGKPIVLAALKEAEPVLATAVDPSGVQRTESRFAKIVLVRVPEADIDEDTKPHTADNVIALSAICTHQGCTVNGWDPANKALLCFCHGSEFVPGEGGRVAKGPARKRIPMLPLAKNDKGEAQVAGSFLGKPGPGA</sequence>
<dbReference type="Proteomes" id="UP001236369">
    <property type="component" value="Unassembled WGS sequence"/>
</dbReference>
<organism evidence="8 9">
    <name type="scientific">Methylobacterium persicinum</name>
    <dbReference type="NCBI Taxonomy" id="374426"/>
    <lineage>
        <taxon>Bacteria</taxon>
        <taxon>Pseudomonadati</taxon>
        <taxon>Pseudomonadota</taxon>
        <taxon>Alphaproteobacteria</taxon>
        <taxon>Hyphomicrobiales</taxon>
        <taxon>Methylobacteriaceae</taxon>
        <taxon>Methylobacterium</taxon>
    </lineage>
</organism>
<evidence type="ECO:0000313" key="8">
    <source>
        <dbReference type="EMBL" id="MDQ0444359.1"/>
    </source>
</evidence>
<dbReference type="InterPro" id="IPR014349">
    <property type="entry name" value="Rieske_Fe-S_prot"/>
</dbReference>
<evidence type="ECO:0000256" key="1">
    <source>
        <dbReference type="ARBA" id="ARBA00022714"/>
    </source>
</evidence>
<proteinExistence type="predicted"/>
<dbReference type="PANTHER" id="PTHR10134">
    <property type="entry name" value="CYTOCHROME B-C1 COMPLEX SUBUNIT RIESKE, MITOCHONDRIAL"/>
    <property type="match status" value="1"/>
</dbReference>
<keyword evidence="3" id="KW-0408">Iron</keyword>
<dbReference type="Pfam" id="PF00355">
    <property type="entry name" value="Rieske"/>
    <property type="match status" value="1"/>
</dbReference>
<comment type="cofactor">
    <cofactor evidence="6">
        <name>[2Fe-2S] cluster</name>
        <dbReference type="ChEBI" id="CHEBI:190135"/>
    </cofactor>
</comment>
<protein>
    <submittedName>
        <fullName evidence="8">Rieske Fe-S protein</fullName>
    </submittedName>
</protein>
<reference evidence="8 9" key="1">
    <citation type="submission" date="2023-07" db="EMBL/GenBank/DDBJ databases">
        <title>Genomic Encyclopedia of Type Strains, Phase IV (KMG-IV): sequencing the most valuable type-strain genomes for metagenomic binning, comparative biology and taxonomic classification.</title>
        <authorList>
            <person name="Goeker M."/>
        </authorList>
    </citation>
    <scope>NUCLEOTIDE SEQUENCE [LARGE SCALE GENOMIC DNA]</scope>
    <source>
        <strain evidence="8 9">DSM 19562</strain>
    </source>
</reference>
<evidence type="ECO:0000256" key="4">
    <source>
        <dbReference type="ARBA" id="ARBA00023014"/>
    </source>
</evidence>
<keyword evidence="4" id="KW-0411">Iron-sulfur</keyword>
<evidence type="ECO:0000256" key="2">
    <source>
        <dbReference type="ARBA" id="ARBA00022723"/>
    </source>
</evidence>
<comment type="caution">
    <text evidence="8">The sequence shown here is derived from an EMBL/GenBank/DDBJ whole genome shotgun (WGS) entry which is preliminary data.</text>
</comment>
<evidence type="ECO:0000313" key="9">
    <source>
        <dbReference type="Proteomes" id="UP001236369"/>
    </source>
</evidence>
<dbReference type="PRINTS" id="PR00162">
    <property type="entry name" value="RIESKE"/>
</dbReference>
<keyword evidence="9" id="KW-1185">Reference proteome</keyword>
<dbReference type="CDD" id="cd03467">
    <property type="entry name" value="Rieske"/>
    <property type="match status" value="1"/>
</dbReference>
<dbReference type="SUPFAM" id="SSF50022">
    <property type="entry name" value="ISP domain"/>
    <property type="match status" value="1"/>
</dbReference>
<evidence type="ECO:0000256" key="3">
    <source>
        <dbReference type="ARBA" id="ARBA00023004"/>
    </source>
</evidence>
<evidence type="ECO:0000256" key="5">
    <source>
        <dbReference type="ARBA" id="ARBA00023157"/>
    </source>
</evidence>
<gene>
    <name evidence="8" type="ORF">QO016_003869</name>
</gene>
<name>A0ABU0HS99_9HYPH</name>
<dbReference type="InterPro" id="IPR017941">
    <property type="entry name" value="Rieske_2Fe-2S"/>
</dbReference>
<keyword evidence="2" id="KW-0479">Metal-binding</keyword>